<keyword evidence="3" id="KW-0496">Mitochondrion</keyword>
<dbReference type="Proteomes" id="UP001408356">
    <property type="component" value="Unassembled WGS sequence"/>
</dbReference>
<reference evidence="4 5" key="1">
    <citation type="journal article" date="2024" name="J. Plant Pathol.">
        <title>Sequence and assembly of the genome of Seiridium unicorne, isolate CBS 538.82, causal agent of cypress canker disease.</title>
        <authorList>
            <person name="Scali E."/>
            <person name="Rocca G.D."/>
            <person name="Danti R."/>
            <person name="Garbelotto M."/>
            <person name="Barberini S."/>
            <person name="Baroncelli R."/>
            <person name="Emiliani G."/>
        </authorList>
    </citation>
    <scope>NUCLEOTIDE SEQUENCE [LARGE SCALE GENOMIC DNA]</scope>
    <source>
        <strain evidence="4 5">BM-138-508</strain>
    </source>
</reference>
<dbReference type="SUPFAM" id="SSF54427">
    <property type="entry name" value="NTF2-like"/>
    <property type="match status" value="1"/>
</dbReference>
<evidence type="ECO:0000256" key="2">
    <source>
        <dbReference type="ARBA" id="ARBA00022946"/>
    </source>
</evidence>
<organism evidence="4 5">
    <name type="scientific">Seiridium unicorne</name>
    <dbReference type="NCBI Taxonomy" id="138068"/>
    <lineage>
        <taxon>Eukaryota</taxon>
        <taxon>Fungi</taxon>
        <taxon>Dikarya</taxon>
        <taxon>Ascomycota</taxon>
        <taxon>Pezizomycotina</taxon>
        <taxon>Sordariomycetes</taxon>
        <taxon>Xylariomycetidae</taxon>
        <taxon>Amphisphaeriales</taxon>
        <taxon>Sporocadaceae</taxon>
        <taxon>Seiridium</taxon>
    </lineage>
</organism>
<evidence type="ECO:0000256" key="1">
    <source>
        <dbReference type="ARBA" id="ARBA00004173"/>
    </source>
</evidence>
<evidence type="ECO:0008006" key="6">
    <source>
        <dbReference type="Google" id="ProtNLM"/>
    </source>
</evidence>
<dbReference type="InterPro" id="IPR032710">
    <property type="entry name" value="NTF2-like_dom_sf"/>
</dbReference>
<dbReference type="PANTHER" id="PTHR28554:SF1">
    <property type="entry name" value="LARGE RIBOSOMAL SUBUNIT PROTEIN ML45"/>
    <property type="match status" value="1"/>
</dbReference>
<sequence>MAERQAVRLLQPWLFSPSTSLSARQSLLTPSSLRIPISRTTTPSQCLARPFSVQRPLNKKPVRRVTASRRTPYSRDQALPISLDNVSVLVPMTFVPPTISRWPRSSVKDFLHMGYLVARNKFINYLYMVIHKVYSKPGWRSRPLFKMRKATIIPAARDLHARMNSAIATGDKEELKAVCTQELYEKLSGIVDSRPKGRRVKWELEDGSGKYSIRDDRIAMMPLTPTETRTIRQAVVAVSSTQRIVTIDENRGGVAVPGTAKAKPMRENIVLTSYVDAKTWQQGPWRIWGTLPDSTVQGHLDEVAAYTAMSEEQNNR</sequence>
<dbReference type="InterPro" id="IPR051975">
    <property type="entry name" value="mtLSU_mL45"/>
</dbReference>
<dbReference type="Pfam" id="PF07961">
    <property type="entry name" value="MBA1"/>
    <property type="match status" value="1"/>
</dbReference>
<name>A0ABR2URY0_9PEZI</name>
<accession>A0ABR2URY0</accession>
<comment type="caution">
    <text evidence="4">The sequence shown here is derived from an EMBL/GenBank/DDBJ whole genome shotgun (WGS) entry which is preliminary data.</text>
</comment>
<evidence type="ECO:0000256" key="3">
    <source>
        <dbReference type="ARBA" id="ARBA00023128"/>
    </source>
</evidence>
<evidence type="ECO:0000313" key="5">
    <source>
        <dbReference type="Proteomes" id="UP001408356"/>
    </source>
</evidence>
<dbReference type="Gene3D" id="3.10.450.240">
    <property type="match status" value="1"/>
</dbReference>
<dbReference type="PANTHER" id="PTHR28554">
    <property type="entry name" value="39S RIBOSOMAL PROTEIN L45, MITOCHONDRIAL"/>
    <property type="match status" value="1"/>
</dbReference>
<keyword evidence="2" id="KW-0809">Transit peptide</keyword>
<dbReference type="EMBL" id="JARVKF010000398">
    <property type="protein sequence ID" value="KAK9417427.1"/>
    <property type="molecule type" value="Genomic_DNA"/>
</dbReference>
<protein>
    <recommendedName>
        <fullName evidence="6">Tim44-like domain-containing protein</fullName>
    </recommendedName>
</protein>
<comment type="subcellular location">
    <subcellularLocation>
        <location evidence="1">Mitochondrion</location>
    </subcellularLocation>
</comment>
<proteinExistence type="predicted"/>
<gene>
    <name evidence="4" type="ORF">SUNI508_08787</name>
</gene>
<evidence type="ECO:0000313" key="4">
    <source>
        <dbReference type="EMBL" id="KAK9417427.1"/>
    </source>
</evidence>
<keyword evidence="5" id="KW-1185">Reference proteome</keyword>
<dbReference type="InterPro" id="IPR024621">
    <property type="entry name" value="Mba1"/>
</dbReference>